<organism evidence="9 10">
    <name type="scientific">Paenibacillus anaericanus</name>
    <dbReference type="NCBI Taxonomy" id="170367"/>
    <lineage>
        <taxon>Bacteria</taxon>
        <taxon>Bacillati</taxon>
        <taxon>Bacillota</taxon>
        <taxon>Bacilli</taxon>
        <taxon>Bacillales</taxon>
        <taxon>Paenibacillaceae</taxon>
        <taxon>Paenibacillus</taxon>
    </lineage>
</organism>
<dbReference type="GO" id="GO:0005886">
    <property type="term" value="C:plasma membrane"/>
    <property type="evidence" value="ECO:0007669"/>
    <property type="project" value="UniProtKB-SubCell"/>
</dbReference>
<evidence type="ECO:0000313" key="9">
    <source>
        <dbReference type="EMBL" id="RUT45147.1"/>
    </source>
</evidence>
<accession>A0A3S1DTR1</accession>
<evidence type="ECO:0000256" key="6">
    <source>
        <dbReference type="ARBA" id="ARBA00023136"/>
    </source>
</evidence>
<evidence type="ECO:0000256" key="8">
    <source>
        <dbReference type="SAM" id="Phobius"/>
    </source>
</evidence>
<comment type="caution">
    <text evidence="9">The sequence shown here is derived from an EMBL/GenBank/DDBJ whole genome shotgun (WGS) entry which is preliminary data.</text>
</comment>
<evidence type="ECO:0000256" key="3">
    <source>
        <dbReference type="ARBA" id="ARBA00022475"/>
    </source>
</evidence>
<protein>
    <submittedName>
        <fullName evidence="9">Multidrug efflux SMR transporter</fullName>
    </submittedName>
</protein>
<keyword evidence="4 7" id="KW-0812">Transmembrane</keyword>
<dbReference type="Proteomes" id="UP000279446">
    <property type="component" value="Unassembled WGS sequence"/>
</dbReference>
<dbReference type="PANTHER" id="PTHR30561">
    <property type="entry name" value="SMR FAMILY PROTON-DEPENDENT DRUG EFFLUX TRANSPORTER SUGE"/>
    <property type="match status" value="1"/>
</dbReference>
<dbReference type="SUPFAM" id="SSF103481">
    <property type="entry name" value="Multidrug resistance efflux transporter EmrE"/>
    <property type="match status" value="1"/>
</dbReference>
<comment type="subcellular location">
    <subcellularLocation>
        <location evidence="1 7">Cell membrane</location>
        <topology evidence="1 7">Multi-pass membrane protein</topology>
    </subcellularLocation>
</comment>
<evidence type="ECO:0000256" key="1">
    <source>
        <dbReference type="ARBA" id="ARBA00004651"/>
    </source>
</evidence>
<feature type="transmembrane region" description="Helical" evidence="8">
    <location>
        <begin position="57"/>
        <end position="78"/>
    </location>
</feature>
<name>A0A3S1DTR1_9BACL</name>
<evidence type="ECO:0000256" key="7">
    <source>
        <dbReference type="RuleBase" id="RU003942"/>
    </source>
</evidence>
<keyword evidence="3" id="KW-1003">Cell membrane</keyword>
<dbReference type="GO" id="GO:0022857">
    <property type="term" value="F:transmembrane transporter activity"/>
    <property type="evidence" value="ECO:0007669"/>
    <property type="project" value="InterPro"/>
</dbReference>
<evidence type="ECO:0000313" key="10">
    <source>
        <dbReference type="Proteomes" id="UP000279446"/>
    </source>
</evidence>
<keyword evidence="5 8" id="KW-1133">Transmembrane helix</keyword>
<reference evidence="9 10" key="1">
    <citation type="submission" date="2018-12" db="EMBL/GenBank/DDBJ databases">
        <authorList>
            <person name="Sun L."/>
            <person name="Chen Z."/>
        </authorList>
    </citation>
    <scope>NUCLEOTIDE SEQUENCE [LARGE SCALE GENOMIC DNA]</scope>
    <source>
        <strain evidence="9 10">DSM 15890</strain>
    </source>
</reference>
<keyword evidence="6 8" id="KW-0472">Membrane</keyword>
<feature type="transmembrane region" description="Helical" evidence="8">
    <location>
        <begin position="32"/>
        <end position="50"/>
    </location>
</feature>
<proteinExistence type="inferred from homology"/>
<evidence type="ECO:0000256" key="4">
    <source>
        <dbReference type="ARBA" id="ARBA00022692"/>
    </source>
</evidence>
<dbReference type="OrthoDB" id="21828at2"/>
<dbReference type="PANTHER" id="PTHR30561:SF1">
    <property type="entry name" value="MULTIDRUG TRANSPORTER EMRE"/>
    <property type="match status" value="1"/>
</dbReference>
<keyword evidence="10" id="KW-1185">Reference proteome</keyword>
<dbReference type="InterPro" id="IPR000390">
    <property type="entry name" value="Small_drug/metabolite_transptr"/>
</dbReference>
<comment type="similarity">
    <text evidence="7">Belongs to the drug/metabolite transporter (DMT) superfamily. Small multidrug resistance (SMR) (TC 2.A.7.1) family.</text>
</comment>
<evidence type="ECO:0000256" key="2">
    <source>
        <dbReference type="ARBA" id="ARBA00022448"/>
    </source>
</evidence>
<dbReference type="InterPro" id="IPR045324">
    <property type="entry name" value="Small_multidrug_res"/>
</dbReference>
<dbReference type="Pfam" id="PF00893">
    <property type="entry name" value="Multi_Drug_Res"/>
    <property type="match status" value="1"/>
</dbReference>
<dbReference type="InterPro" id="IPR037185">
    <property type="entry name" value="EmrE-like"/>
</dbReference>
<dbReference type="EMBL" id="RZNY01000013">
    <property type="protein sequence ID" value="RUT45147.1"/>
    <property type="molecule type" value="Genomic_DNA"/>
</dbReference>
<dbReference type="Gene3D" id="1.10.3730.20">
    <property type="match status" value="1"/>
</dbReference>
<sequence>MAYLWLAIAIVFEVLGTTFMKLSEGYTRLWPSIGMAMFYILSFSSLGISLKNLNVGTAYAIWSGMGTVLIVLIGMIFFKEDLTWMKAICLMLIIAGVIGLNLSGSAHA</sequence>
<dbReference type="RefSeq" id="WP_127193041.1">
    <property type="nucleotide sequence ID" value="NZ_RZNY01000013.1"/>
</dbReference>
<dbReference type="FunFam" id="1.10.3730.20:FF:000001">
    <property type="entry name" value="Quaternary ammonium compound resistance transporter SugE"/>
    <property type="match status" value="1"/>
</dbReference>
<evidence type="ECO:0000256" key="5">
    <source>
        <dbReference type="ARBA" id="ARBA00022989"/>
    </source>
</evidence>
<feature type="transmembrane region" description="Helical" evidence="8">
    <location>
        <begin position="84"/>
        <end position="102"/>
    </location>
</feature>
<dbReference type="AlphaFoldDB" id="A0A3S1DTR1"/>
<gene>
    <name evidence="9" type="ORF">EJP82_15805</name>
</gene>
<keyword evidence="2" id="KW-0813">Transport</keyword>